<dbReference type="CDD" id="cd16917">
    <property type="entry name" value="HATPase_UhpB-NarQ-NarX-like"/>
    <property type="match status" value="1"/>
</dbReference>
<gene>
    <name evidence="19" type="ORF">GMJLKIPL_6254</name>
</gene>
<dbReference type="PROSITE" id="PS50113">
    <property type="entry name" value="PAC"/>
    <property type="match status" value="1"/>
</dbReference>
<dbReference type="SUPFAM" id="SSF55874">
    <property type="entry name" value="ATPase domain of HSP90 chaperone/DNA topoisomerase II/histidine kinase"/>
    <property type="match status" value="1"/>
</dbReference>
<feature type="transmembrane region" description="Helical" evidence="16">
    <location>
        <begin position="280"/>
        <end position="300"/>
    </location>
</feature>
<evidence type="ECO:0000256" key="15">
    <source>
        <dbReference type="ARBA" id="ARBA00030800"/>
    </source>
</evidence>
<dbReference type="InterPro" id="IPR000014">
    <property type="entry name" value="PAS"/>
</dbReference>
<comment type="subcellular location">
    <subcellularLocation>
        <location evidence="3">Cytoplasm</location>
    </subcellularLocation>
</comment>
<keyword evidence="12" id="KW-0902">Two-component regulatory system</keyword>
<keyword evidence="16" id="KW-0472">Membrane</keyword>
<dbReference type="InterPro" id="IPR011712">
    <property type="entry name" value="Sig_transdc_His_kin_sub3_dim/P"/>
</dbReference>
<evidence type="ECO:0000313" key="20">
    <source>
        <dbReference type="Proteomes" id="UP001055153"/>
    </source>
</evidence>
<keyword evidence="8" id="KW-0808">Transferase</keyword>
<accession>A0ABQ4SR58</accession>
<protein>
    <recommendedName>
        <fullName evidence="5">Oxygen sensor histidine kinase NreB</fullName>
        <ecNumber evidence="4">2.7.13.3</ecNumber>
    </recommendedName>
    <alternativeName>
        <fullName evidence="15">Nitrogen regulation protein B</fullName>
    </alternativeName>
</protein>
<evidence type="ECO:0000256" key="14">
    <source>
        <dbReference type="ARBA" id="ARBA00024827"/>
    </source>
</evidence>
<evidence type="ECO:0000256" key="9">
    <source>
        <dbReference type="ARBA" id="ARBA00022723"/>
    </source>
</evidence>
<evidence type="ECO:0000256" key="4">
    <source>
        <dbReference type="ARBA" id="ARBA00012438"/>
    </source>
</evidence>
<evidence type="ECO:0000256" key="11">
    <source>
        <dbReference type="ARBA" id="ARBA00023004"/>
    </source>
</evidence>
<keyword evidence="10" id="KW-0418">Kinase</keyword>
<feature type="domain" description="PAC" evidence="18">
    <location>
        <begin position="403"/>
        <end position="456"/>
    </location>
</feature>
<dbReference type="InterPro" id="IPR004358">
    <property type="entry name" value="Sig_transdc_His_kin-like_C"/>
</dbReference>
<evidence type="ECO:0000313" key="19">
    <source>
        <dbReference type="EMBL" id="GJE04293.1"/>
    </source>
</evidence>
<dbReference type="InterPro" id="IPR003594">
    <property type="entry name" value="HATPase_dom"/>
</dbReference>
<dbReference type="EMBL" id="BPQQ01000110">
    <property type="protein sequence ID" value="GJE04293.1"/>
    <property type="molecule type" value="Genomic_DNA"/>
</dbReference>
<dbReference type="InterPro" id="IPR036890">
    <property type="entry name" value="HATPase_C_sf"/>
</dbReference>
<evidence type="ECO:0000256" key="1">
    <source>
        <dbReference type="ARBA" id="ARBA00000085"/>
    </source>
</evidence>
<proteinExistence type="predicted"/>
<keyword evidence="6" id="KW-0004">4Fe-4S</keyword>
<dbReference type="PROSITE" id="PS50109">
    <property type="entry name" value="HIS_KIN"/>
    <property type="match status" value="1"/>
</dbReference>
<evidence type="ECO:0000256" key="7">
    <source>
        <dbReference type="ARBA" id="ARBA00022490"/>
    </source>
</evidence>
<comment type="function">
    <text evidence="14">Member of the two-component regulatory system NreB/NreC involved in the control of dissimilatory nitrate/nitrite reduction in response to oxygen. NreB functions as a direct oxygen sensor histidine kinase which is autophosphorylated, in the absence of oxygen, probably at the conserved histidine residue, and transfers its phosphate group probably to a conserved aspartate residue of NreC. NreB/NreC activates the expression of the nitrate (narGHJI) and nitrite (nir) reductase operons, as well as the putative nitrate transporter gene narT.</text>
</comment>
<dbReference type="Pfam" id="PF08447">
    <property type="entry name" value="PAS_3"/>
    <property type="match status" value="1"/>
</dbReference>
<keyword evidence="11" id="KW-0408">Iron</keyword>
<evidence type="ECO:0000259" key="18">
    <source>
        <dbReference type="PROSITE" id="PS50113"/>
    </source>
</evidence>
<dbReference type="InterPro" id="IPR050482">
    <property type="entry name" value="Sensor_HK_TwoCompSys"/>
</dbReference>
<dbReference type="CDD" id="cd18774">
    <property type="entry name" value="PDC2_HK_sensor"/>
    <property type="match status" value="1"/>
</dbReference>
<keyword evidence="16" id="KW-0812">Transmembrane</keyword>
<organism evidence="19 20">
    <name type="scientific">Methylobacterium isbiliense</name>
    <dbReference type="NCBI Taxonomy" id="315478"/>
    <lineage>
        <taxon>Bacteria</taxon>
        <taxon>Pseudomonadati</taxon>
        <taxon>Pseudomonadota</taxon>
        <taxon>Alphaproteobacteria</taxon>
        <taxon>Hyphomicrobiales</taxon>
        <taxon>Methylobacteriaceae</taxon>
        <taxon>Methylobacterium</taxon>
    </lineage>
</organism>
<dbReference type="Gene3D" id="3.30.565.10">
    <property type="entry name" value="Histidine kinase-like ATPase, C-terminal domain"/>
    <property type="match status" value="1"/>
</dbReference>
<dbReference type="CDD" id="cd00130">
    <property type="entry name" value="PAS"/>
    <property type="match status" value="1"/>
</dbReference>
<dbReference type="EC" id="2.7.13.3" evidence="4"/>
<evidence type="ECO:0000256" key="2">
    <source>
        <dbReference type="ARBA" id="ARBA00001966"/>
    </source>
</evidence>
<dbReference type="Pfam" id="PF02518">
    <property type="entry name" value="HATPase_c"/>
    <property type="match status" value="1"/>
</dbReference>
<evidence type="ECO:0000256" key="13">
    <source>
        <dbReference type="ARBA" id="ARBA00023014"/>
    </source>
</evidence>
<dbReference type="NCBIfam" id="TIGR00229">
    <property type="entry name" value="sensory_box"/>
    <property type="match status" value="1"/>
</dbReference>
<dbReference type="InterPro" id="IPR000700">
    <property type="entry name" value="PAS-assoc_C"/>
</dbReference>
<keyword evidence="16" id="KW-1133">Transmembrane helix</keyword>
<evidence type="ECO:0000256" key="16">
    <source>
        <dbReference type="SAM" id="Phobius"/>
    </source>
</evidence>
<dbReference type="SMART" id="SM00387">
    <property type="entry name" value="HATPase_c"/>
    <property type="match status" value="1"/>
</dbReference>
<evidence type="ECO:0000256" key="8">
    <source>
        <dbReference type="ARBA" id="ARBA00022679"/>
    </source>
</evidence>
<dbReference type="InterPro" id="IPR035965">
    <property type="entry name" value="PAS-like_dom_sf"/>
</dbReference>
<comment type="catalytic activity">
    <reaction evidence="1">
        <text>ATP + protein L-histidine = ADP + protein N-phospho-L-histidine.</text>
        <dbReference type="EC" id="2.7.13.3"/>
    </reaction>
</comment>
<dbReference type="SUPFAM" id="SSF55785">
    <property type="entry name" value="PYP-like sensor domain (PAS domain)"/>
    <property type="match status" value="1"/>
</dbReference>
<dbReference type="PANTHER" id="PTHR24421">
    <property type="entry name" value="NITRATE/NITRITE SENSOR PROTEIN NARX-RELATED"/>
    <property type="match status" value="1"/>
</dbReference>
<keyword evidence="9" id="KW-0479">Metal-binding</keyword>
<evidence type="ECO:0000256" key="12">
    <source>
        <dbReference type="ARBA" id="ARBA00023012"/>
    </source>
</evidence>
<reference evidence="19" key="2">
    <citation type="submission" date="2021-08" db="EMBL/GenBank/DDBJ databases">
        <authorList>
            <person name="Tani A."/>
            <person name="Ola A."/>
            <person name="Ogura Y."/>
            <person name="Katsura K."/>
            <person name="Hayashi T."/>
        </authorList>
    </citation>
    <scope>NUCLEOTIDE SEQUENCE</scope>
    <source>
        <strain evidence="19">DSM 17168</strain>
    </source>
</reference>
<evidence type="ECO:0000256" key="3">
    <source>
        <dbReference type="ARBA" id="ARBA00004496"/>
    </source>
</evidence>
<keyword evidence="20" id="KW-1185">Reference proteome</keyword>
<dbReference type="InterPro" id="IPR013655">
    <property type="entry name" value="PAS_fold_3"/>
</dbReference>
<evidence type="ECO:0000256" key="10">
    <source>
        <dbReference type="ARBA" id="ARBA00022777"/>
    </source>
</evidence>
<comment type="cofactor">
    <cofactor evidence="2">
        <name>[4Fe-4S] cluster</name>
        <dbReference type="ChEBI" id="CHEBI:49883"/>
    </cofactor>
</comment>
<keyword evidence="7" id="KW-0963">Cytoplasm</keyword>
<evidence type="ECO:0000256" key="6">
    <source>
        <dbReference type="ARBA" id="ARBA00022485"/>
    </source>
</evidence>
<reference evidence="19" key="1">
    <citation type="journal article" date="2021" name="Front. Microbiol.">
        <title>Comprehensive Comparative Genomics and Phenotyping of Methylobacterium Species.</title>
        <authorList>
            <person name="Alessa O."/>
            <person name="Ogura Y."/>
            <person name="Fujitani Y."/>
            <person name="Takami H."/>
            <person name="Hayashi T."/>
            <person name="Sahin N."/>
            <person name="Tani A."/>
        </authorList>
    </citation>
    <scope>NUCLEOTIDE SEQUENCE</scope>
    <source>
        <strain evidence="19">DSM 17168</strain>
    </source>
</reference>
<sequence>MKRETHPGTRLLISLALAAAIPVLLFSGWVAYVTAEQGRATARHVALESAARVADRVAADLAVQLQILDVLAASPALDGPSLEPFYEEARRLKASRPLWETVELADVSGNQIVNLLRPLGTALGPTADRDSFEEVLRLRQAVVGGIGPVGALSGKRLVTLRIPVIRDGQLRHILTVALATNAVSSILRDAGAPAGWVGEIVDKRGNIIARTSAEASELGRPASPALRAAIARAPEGFYSGPTLEGSDVETVYRTLPDTSGWSVHFGVPSAALNAPVSRSFYVLVAGGLVSLALAAGLAALTARDIAQRRRDEETRMMLALRVSEERGALAVEAAELGTVRWNLALHVVTGSERTRVLLSFPPAPMEESEAQWSLAAFLEAVHPEDREPLDQALRRCVEEDVQLDIEFRALRPDGGARWLRTTGRAPRFHDGDRPSVIYGVIADVEPRKRAEAERTDLLRRLSDAQENEQRRIARELHDQVGQTVTGLSLGLKGLETRLGSGGVELDAVNQVRWLQSLAAEIGRDIHRAALDLRPTALDDLGLQKALAAYAEEWRQRHGVDLDLQVLGSEARLPADVETAAYRIVQEALTNILKHAGARSVSLVLDRRADGLRVIVEDDGAGFDPETANGSRTHGSAAGGKIGRRLGLSGIRERLALLGGTLAVESAPGSGTTLFAQIPLPPEGAEP</sequence>
<name>A0ABQ4SR58_9HYPH</name>
<keyword evidence="13" id="KW-0411">Iron-sulfur</keyword>
<dbReference type="Pfam" id="PF07730">
    <property type="entry name" value="HisKA_3"/>
    <property type="match status" value="1"/>
</dbReference>
<dbReference type="Proteomes" id="UP001055153">
    <property type="component" value="Unassembled WGS sequence"/>
</dbReference>
<dbReference type="InterPro" id="IPR005467">
    <property type="entry name" value="His_kinase_dom"/>
</dbReference>
<evidence type="ECO:0000256" key="5">
    <source>
        <dbReference type="ARBA" id="ARBA00017322"/>
    </source>
</evidence>
<evidence type="ECO:0000259" key="17">
    <source>
        <dbReference type="PROSITE" id="PS50109"/>
    </source>
</evidence>
<dbReference type="Gene3D" id="3.30.450.20">
    <property type="entry name" value="PAS domain"/>
    <property type="match status" value="2"/>
</dbReference>
<dbReference type="Gene3D" id="1.20.5.1930">
    <property type="match status" value="1"/>
</dbReference>
<feature type="domain" description="Histidine kinase" evidence="17">
    <location>
        <begin position="582"/>
        <end position="681"/>
    </location>
</feature>
<dbReference type="PRINTS" id="PR00344">
    <property type="entry name" value="BCTRLSENSOR"/>
</dbReference>
<comment type="caution">
    <text evidence="19">The sequence shown here is derived from an EMBL/GenBank/DDBJ whole genome shotgun (WGS) entry which is preliminary data.</text>
</comment>